<dbReference type="PATRIC" id="fig|903983.4.peg.1364"/>
<keyword evidence="4" id="KW-0598">Phosphotransferase system</keyword>
<evidence type="ECO:0000256" key="2">
    <source>
        <dbReference type="ARBA" id="ARBA00022597"/>
    </source>
</evidence>
<keyword evidence="1" id="KW-0813">Transport</keyword>
<dbReference type="STRING" id="903983.BCR23_03840"/>
<evidence type="ECO:0000313" key="8">
    <source>
        <dbReference type="EMBL" id="OEG17145.1"/>
    </source>
</evidence>
<dbReference type="Gene3D" id="1.20.58.80">
    <property type="entry name" value="Phosphotransferase system, lactose/cellobiose-type IIA subunit"/>
    <property type="match status" value="1"/>
</dbReference>
<dbReference type="GO" id="GO:0009401">
    <property type="term" value="P:phosphoenolpyruvate-dependent sugar phosphotransferase system"/>
    <property type="evidence" value="ECO:0007669"/>
    <property type="project" value="UniProtKB-KW"/>
</dbReference>
<evidence type="ECO:0000256" key="7">
    <source>
        <dbReference type="PROSITE-ProRule" id="PRU00418"/>
    </source>
</evidence>
<evidence type="ECO:0000256" key="3">
    <source>
        <dbReference type="ARBA" id="ARBA00022679"/>
    </source>
</evidence>
<dbReference type="PROSITE" id="PS51095">
    <property type="entry name" value="PTS_EIIA_TYPE_3"/>
    <property type="match status" value="1"/>
</dbReference>
<keyword evidence="9" id="KW-1185">Reference proteome</keyword>
<dbReference type="InterPro" id="IPR036542">
    <property type="entry name" value="PTS_IIA_lac/cel_sf"/>
</dbReference>
<evidence type="ECO:0000256" key="6">
    <source>
        <dbReference type="PIRSR" id="PIRSR000699-2"/>
    </source>
</evidence>
<dbReference type="Pfam" id="PF02255">
    <property type="entry name" value="PTS_IIA"/>
    <property type="match status" value="1"/>
</dbReference>
<feature type="modified residue" description="Phosphohistidine; by HPr" evidence="7">
    <location>
        <position position="84"/>
    </location>
</feature>
<dbReference type="AlphaFoldDB" id="A0A1E5GX17"/>
<dbReference type="Proteomes" id="UP000094764">
    <property type="component" value="Unassembled WGS sequence"/>
</dbReference>
<dbReference type="SUPFAM" id="SSF46973">
    <property type="entry name" value="Enzyme IIa from lactose specific PTS, IIa-lac"/>
    <property type="match status" value="1"/>
</dbReference>
<keyword evidence="3" id="KW-0808">Transferase</keyword>
<gene>
    <name evidence="8" type="ORF">BCR23_03840</name>
</gene>
<dbReference type="PIRSF" id="PIRSF000699">
    <property type="entry name" value="PTS_IILac_III"/>
    <property type="match status" value="1"/>
</dbReference>
<proteinExistence type="predicted"/>
<dbReference type="CDD" id="cd00215">
    <property type="entry name" value="PTS_IIA_lac"/>
    <property type="match status" value="1"/>
</dbReference>
<keyword evidence="6" id="KW-0460">Magnesium</keyword>
<evidence type="ECO:0000256" key="5">
    <source>
        <dbReference type="PIRSR" id="PIRSR000699-1"/>
    </source>
</evidence>
<dbReference type="GO" id="GO:0016740">
    <property type="term" value="F:transferase activity"/>
    <property type="evidence" value="ECO:0007669"/>
    <property type="project" value="UniProtKB-KW"/>
</dbReference>
<dbReference type="PANTHER" id="PTHR34382:SF7">
    <property type="entry name" value="PTS SYSTEM N,N'-DIACETYLCHITOBIOSE-SPECIFIC EIIA COMPONENT"/>
    <property type="match status" value="1"/>
</dbReference>
<accession>A0A1E5GX17</accession>
<organism evidence="8 9">
    <name type="scientific">Enterococcus quebecensis</name>
    <dbReference type="NCBI Taxonomy" id="903983"/>
    <lineage>
        <taxon>Bacteria</taxon>
        <taxon>Bacillati</taxon>
        <taxon>Bacillota</taxon>
        <taxon>Bacilli</taxon>
        <taxon>Lactobacillales</taxon>
        <taxon>Enterococcaceae</taxon>
        <taxon>Enterococcus</taxon>
    </lineage>
</organism>
<feature type="active site" description="Tele-phosphohistidine intermediate" evidence="5">
    <location>
        <position position="84"/>
    </location>
</feature>
<evidence type="ECO:0000256" key="4">
    <source>
        <dbReference type="ARBA" id="ARBA00022683"/>
    </source>
</evidence>
<feature type="binding site" evidence="6">
    <location>
        <position position="87"/>
    </location>
    <ligand>
        <name>Mg(2+)</name>
        <dbReference type="ChEBI" id="CHEBI:18420"/>
        <note>ligand shared between all trimeric partners</note>
    </ligand>
</feature>
<comment type="cofactor">
    <cofactor evidence="6">
        <name>Mg(2+)</name>
        <dbReference type="ChEBI" id="CHEBI:18420"/>
    </cofactor>
    <text evidence="6">Binds 1 Mg(2+) ion per trimer.</text>
</comment>
<keyword evidence="6" id="KW-0479">Metal-binding</keyword>
<evidence type="ECO:0000256" key="1">
    <source>
        <dbReference type="ARBA" id="ARBA00022448"/>
    </source>
</evidence>
<reference evidence="9" key="1">
    <citation type="submission" date="2016-09" db="EMBL/GenBank/DDBJ databases">
        <authorList>
            <person name="Gulvik C.A."/>
        </authorList>
    </citation>
    <scope>NUCLEOTIDE SEQUENCE [LARGE SCALE GENOMIC DNA]</scope>
    <source>
        <strain evidence="9">LMG 26306</strain>
    </source>
</reference>
<comment type="caution">
    <text evidence="8">The sequence shown here is derived from an EMBL/GenBank/DDBJ whole genome shotgun (WGS) entry which is preliminary data.</text>
</comment>
<protein>
    <submittedName>
        <fullName evidence="8">PTS mannose transporter subunit IIA</fullName>
    </submittedName>
</protein>
<name>A0A1E5GX17_9ENTE</name>
<dbReference type="GO" id="GO:0046872">
    <property type="term" value="F:metal ion binding"/>
    <property type="evidence" value="ECO:0007669"/>
    <property type="project" value="UniProtKB-KW"/>
</dbReference>
<dbReference type="EMBL" id="MIKB01000012">
    <property type="protein sequence ID" value="OEG17145.1"/>
    <property type="molecule type" value="Genomic_DNA"/>
</dbReference>
<dbReference type="PANTHER" id="PTHR34382">
    <property type="entry name" value="PTS SYSTEM N,N'-DIACETYLCHITOBIOSE-SPECIFIC EIIA COMPONENT"/>
    <property type="match status" value="1"/>
</dbReference>
<keyword evidence="2" id="KW-0762">Sugar transport</keyword>
<sequence length="112" mass="12332">MNGAIKVEEQQNLEVIMGLIMYGGNAKSDAMEAIAAAKVGNFELADQKIIDAEESLVHAHHSQTGMLTQEAQGNHIQVTLLTVHSQDHLMTAIAFTDLAKEVIDLYRRMNNE</sequence>
<dbReference type="InterPro" id="IPR003188">
    <property type="entry name" value="PTS_IIA_lac/cel"/>
</dbReference>
<evidence type="ECO:0000313" key="9">
    <source>
        <dbReference type="Proteomes" id="UP000094764"/>
    </source>
</evidence>